<dbReference type="Proteomes" id="UP001525379">
    <property type="component" value="Unassembled WGS sequence"/>
</dbReference>
<dbReference type="CDD" id="cd08414">
    <property type="entry name" value="PBP2_LTTR_aromatics_like"/>
    <property type="match status" value="1"/>
</dbReference>
<comment type="caution">
    <text evidence="7">The sequence shown here is derived from an EMBL/GenBank/DDBJ whole genome shotgun (WGS) entry which is preliminary data.</text>
</comment>
<reference evidence="7 8" key="1">
    <citation type="submission" date="2022-04" db="EMBL/GenBank/DDBJ databases">
        <title>Human microbiome associated bacterial genomes.</title>
        <authorList>
            <person name="Sandstrom S."/>
            <person name="Salamzade R."/>
            <person name="Kalan L.R."/>
        </authorList>
    </citation>
    <scope>NUCLEOTIDE SEQUENCE [LARGE SCALE GENOMIC DNA]</scope>
    <source>
        <strain evidence="8">p3-SID1799</strain>
    </source>
</reference>
<dbReference type="EMBL" id="JALXSQ010000037">
    <property type="protein sequence ID" value="MCT2043344.1"/>
    <property type="molecule type" value="Genomic_DNA"/>
</dbReference>
<dbReference type="Pfam" id="PF03466">
    <property type="entry name" value="LysR_substrate"/>
    <property type="match status" value="1"/>
</dbReference>
<evidence type="ECO:0000256" key="2">
    <source>
        <dbReference type="ARBA" id="ARBA00023015"/>
    </source>
</evidence>
<proteinExistence type="inferred from homology"/>
<keyword evidence="3" id="KW-0238">DNA-binding</keyword>
<feature type="compositionally biased region" description="Low complexity" evidence="5">
    <location>
        <begin position="175"/>
        <end position="184"/>
    </location>
</feature>
<evidence type="ECO:0000313" key="8">
    <source>
        <dbReference type="Proteomes" id="UP001525379"/>
    </source>
</evidence>
<gene>
    <name evidence="7" type="ORF">M3D15_08375</name>
</gene>
<evidence type="ECO:0000256" key="5">
    <source>
        <dbReference type="SAM" id="MobiDB-lite"/>
    </source>
</evidence>
<keyword evidence="2" id="KW-0805">Transcription regulation</keyword>
<evidence type="ECO:0000256" key="4">
    <source>
        <dbReference type="ARBA" id="ARBA00023163"/>
    </source>
</evidence>
<dbReference type="PANTHER" id="PTHR30346">
    <property type="entry name" value="TRANSCRIPTIONAL DUAL REGULATOR HCAR-RELATED"/>
    <property type="match status" value="1"/>
</dbReference>
<evidence type="ECO:0000256" key="3">
    <source>
        <dbReference type="ARBA" id="ARBA00023125"/>
    </source>
</evidence>
<protein>
    <submittedName>
        <fullName evidence="7">LysR family substrate-binding domain-containing protein</fullName>
    </submittedName>
</protein>
<dbReference type="Gene3D" id="3.40.190.10">
    <property type="entry name" value="Periplasmic binding protein-like II"/>
    <property type="match status" value="2"/>
</dbReference>
<name>A0ABT2HYG0_9MICO</name>
<keyword evidence="4" id="KW-0804">Transcription</keyword>
<sequence length="230" mass="24794">MSENTTTEAGLRIGHVRGVTLAKWRQIWAERYTEPLLVSEVPDSEQLDGLRDGSLDMCFVRLPIEREGLHAIPLYEETIVAWVAKDHVLTAADELTLADLEGETVLNDPSGIALDRVLGGAVLVVPMSIARGASRRDLRYRPIVDAETSQVALVWRVDDENPLIEEFIGVVRGRGANSSRGRAAQGPDADVKSSGAKKPAGRRPAKPGPGGKSQPKRGGKPSGGHGRGRR</sequence>
<feature type="compositionally biased region" description="Gly residues" evidence="5">
    <location>
        <begin position="220"/>
        <end position="230"/>
    </location>
</feature>
<feature type="domain" description="LysR substrate-binding" evidence="6">
    <location>
        <begin position="38"/>
        <end position="110"/>
    </location>
</feature>
<accession>A0ABT2HYG0</accession>
<dbReference type="Gene3D" id="3.40.190.290">
    <property type="match status" value="1"/>
</dbReference>
<comment type="similarity">
    <text evidence="1">Belongs to the LysR transcriptional regulatory family.</text>
</comment>
<dbReference type="SUPFAM" id="SSF53850">
    <property type="entry name" value="Periplasmic binding protein-like II"/>
    <property type="match status" value="1"/>
</dbReference>
<evidence type="ECO:0000256" key="1">
    <source>
        <dbReference type="ARBA" id="ARBA00009437"/>
    </source>
</evidence>
<dbReference type="InterPro" id="IPR005119">
    <property type="entry name" value="LysR_subst-bd"/>
</dbReference>
<dbReference type="PANTHER" id="PTHR30346:SF0">
    <property type="entry name" value="HCA OPERON TRANSCRIPTIONAL ACTIVATOR HCAR"/>
    <property type="match status" value="1"/>
</dbReference>
<evidence type="ECO:0000259" key="6">
    <source>
        <dbReference type="Pfam" id="PF03466"/>
    </source>
</evidence>
<keyword evidence="8" id="KW-1185">Reference proteome</keyword>
<organism evidence="7 8">
    <name type="scientific">Pseudoclavibacter albus</name>
    <dbReference type="NCBI Taxonomy" id="272241"/>
    <lineage>
        <taxon>Bacteria</taxon>
        <taxon>Bacillati</taxon>
        <taxon>Actinomycetota</taxon>
        <taxon>Actinomycetes</taxon>
        <taxon>Micrococcales</taxon>
        <taxon>Microbacteriaceae</taxon>
        <taxon>Pseudoclavibacter</taxon>
    </lineage>
</organism>
<feature type="region of interest" description="Disordered" evidence="5">
    <location>
        <begin position="175"/>
        <end position="230"/>
    </location>
</feature>
<evidence type="ECO:0000313" key="7">
    <source>
        <dbReference type="EMBL" id="MCT2043344.1"/>
    </source>
</evidence>
<dbReference type="RefSeq" id="WP_260104539.1">
    <property type="nucleotide sequence ID" value="NZ_JALXSQ010000037.1"/>
</dbReference>